<name>A0ACC2HFI6_DALPE</name>
<protein>
    <submittedName>
        <fullName evidence="1">Uncharacterized protein</fullName>
    </submittedName>
</protein>
<accession>A0ACC2HFI6</accession>
<dbReference type="EMBL" id="CM055730">
    <property type="protein sequence ID" value="KAJ8014258.1"/>
    <property type="molecule type" value="Genomic_DNA"/>
</dbReference>
<dbReference type="Proteomes" id="UP001157502">
    <property type="component" value="Chromosome 3"/>
</dbReference>
<gene>
    <name evidence="1" type="ORF">DPEC_G00038400</name>
</gene>
<evidence type="ECO:0000313" key="1">
    <source>
        <dbReference type="EMBL" id="KAJ8014258.1"/>
    </source>
</evidence>
<proteinExistence type="predicted"/>
<sequence>MTFPQTKLLASPLLHFTTRETSFSLRAFFASLSAASLPSTPTCAGTHANLTCVSSTSSTRSFLLRKLQDCKLFRTVHESEKTTTPPCTFSSTHCKANSTAINSDLQVYYWTWPHPHRTLCHGHRGTKFYSPKAQLPGPGITYPPQTHRLALSMFPANLQNFLSRKTSPIILPLRYCYLTGTSLKLPLEVGMQLMASRPPACDHIVELLDWFDEPDYIIIVMEHPFPCMDLIGVTRHITCGAMREDYARRIWQQAVLACRQCRDRGVLHRDVKAENLLLQLDTFRVKLVDFGCSDLLQEELYSEYCGTLLYCPPEMLIEGTYGGDKATVWSLGVLLYGMVNANLPFRDEEEICSGDDFPFKAGLSDECRDLIKWCLRLNANCRPSFEDILQHEWFQGPQH</sequence>
<keyword evidence="2" id="KW-1185">Reference proteome</keyword>
<comment type="caution">
    <text evidence="1">The sequence shown here is derived from an EMBL/GenBank/DDBJ whole genome shotgun (WGS) entry which is preliminary data.</text>
</comment>
<organism evidence="1 2">
    <name type="scientific">Dallia pectoralis</name>
    <name type="common">Alaska blackfish</name>
    <dbReference type="NCBI Taxonomy" id="75939"/>
    <lineage>
        <taxon>Eukaryota</taxon>
        <taxon>Metazoa</taxon>
        <taxon>Chordata</taxon>
        <taxon>Craniata</taxon>
        <taxon>Vertebrata</taxon>
        <taxon>Euteleostomi</taxon>
        <taxon>Actinopterygii</taxon>
        <taxon>Neopterygii</taxon>
        <taxon>Teleostei</taxon>
        <taxon>Protacanthopterygii</taxon>
        <taxon>Esociformes</taxon>
        <taxon>Umbridae</taxon>
        <taxon>Dallia</taxon>
    </lineage>
</organism>
<reference evidence="1" key="1">
    <citation type="submission" date="2021-05" db="EMBL/GenBank/DDBJ databases">
        <authorList>
            <person name="Pan Q."/>
            <person name="Jouanno E."/>
            <person name="Zahm M."/>
            <person name="Klopp C."/>
            <person name="Cabau C."/>
            <person name="Louis A."/>
            <person name="Berthelot C."/>
            <person name="Parey E."/>
            <person name="Roest Crollius H."/>
            <person name="Montfort J."/>
            <person name="Robinson-Rechavi M."/>
            <person name="Bouchez O."/>
            <person name="Lampietro C."/>
            <person name="Lopez Roques C."/>
            <person name="Donnadieu C."/>
            <person name="Postlethwait J."/>
            <person name="Bobe J."/>
            <person name="Dillon D."/>
            <person name="Chandos A."/>
            <person name="von Hippel F."/>
            <person name="Guiguen Y."/>
        </authorList>
    </citation>
    <scope>NUCLEOTIDE SEQUENCE</scope>
    <source>
        <strain evidence="1">YG-Jan2019</strain>
    </source>
</reference>
<evidence type="ECO:0000313" key="2">
    <source>
        <dbReference type="Proteomes" id="UP001157502"/>
    </source>
</evidence>